<reference evidence="2" key="1">
    <citation type="journal article" date="2022" name="Front. Genet.">
        <title>Chromosome-Scale Assembly of the Dendrobium nobile Genome Provides Insights Into the Molecular Mechanism of the Biosynthesis of the Medicinal Active Ingredient of Dendrobium.</title>
        <authorList>
            <person name="Xu Q."/>
            <person name="Niu S.-C."/>
            <person name="Li K.-L."/>
            <person name="Zheng P.-J."/>
            <person name="Zhang X.-J."/>
            <person name="Jia Y."/>
            <person name="Liu Y."/>
            <person name="Niu Y.-X."/>
            <person name="Yu L.-H."/>
            <person name="Chen D.-F."/>
            <person name="Zhang G.-Q."/>
        </authorList>
    </citation>
    <scope>NUCLEOTIDE SEQUENCE</scope>
    <source>
        <tissue evidence="2">Leaf</tissue>
    </source>
</reference>
<keyword evidence="1" id="KW-1133">Transmembrane helix</keyword>
<evidence type="ECO:0000313" key="3">
    <source>
        <dbReference type="Proteomes" id="UP000829196"/>
    </source>
</evidence>
<keyword evidence="1" id="KW-0472">Membrane</keyword>
<dbReference type="AlphaFoldDB" id="A0A8T3ANH4"/>
<dbReference type="Proteomes" id="UP000829196">
    <property type="component" value="Unassembled WGS sequence"/>
</dbReference>
<dbReference type="EMBL" id="JAGYWB010000015">
    <property type="protein sequence ID" value="KAI0497591.1"/>
    <property type="molecule type" value="Genomic_DNA"/>
</dbReference>
<protein>
    <submittedName>
        <fullName evidence="2">Uncharacterized protein</fullName>
    </submittedName>
</protein>
<organism evidence="2 3">
    <name type="scientific">Dendrobium nobile</name>
    <name type="common">Orchid</name>
    <dbReference type="NCBI Taxonomy" id="94219"/>
    <lineage>
        <taxon>Eukaryota</taxon>
        <taxon>Viridiplantae</taxon>
        <taxon>Streptophyta</taxon>
        <taxon>Embryophyta</taxon>
        <taxon>Tracheophyta</taxon>
        <taxon>Spermatophyta</taxon>
        <taxon>Magnoliopsida</taxon>
        <taxon>Liliopsida</taxon>
        <taxon>Asparagales</taxon>
        <taxon>Orchidaceae</taxon>
        <taxon>Epidendroideae</taxon>
        <taxon>Malaxideae</taxon>
        <taxon>Dendrobiinae</taxon>
        <taxon>Dendrobium</taxon>
    </lineage>
</organism>
<name>A0A8T3ANH4_DENNO</name>
<accession>A0A8T3ANH4</accession>
<proteinExistence type="predicted"/>
<gene>
    <name evidence="2" type="ORF">KFK09_020822</name>
</gene>
<keyword evidence="3" id="KW-1185">Reference proteome</keyword>
<keyword evidence="1" id="KW-0812">Transmembrane</keyword>
<comment type="caution">
    <text evidence="2">The sequence shown here is derived from an EMBL/GenBank/DDBJ whole genome shotgun (WGS) entry which is preliminary data.</text>
</comment>
<feature type="transmembrane region" description="Helical" evidence="1">
    <location>
        <begin position="6"/>
        <end position="25"/>
    </location>
</feature>
<evidence type="ECO:0000256" key="1">
    <source>
        <dbReference type="SAM" id="Phobius"/>
    </source>
</evidence>
<sequence length="68" mass="8327">MFMNVKLSTLFFFFCGIPHIFWNLIHELRSHRPMNFGIGIYMFPLNIEMCYSMALRACEWFTWEAYFD</sequence>
<evidence type="ECO:0000313" key="2">
    <source>
        <dbReference type="EMBL" id="KAI0497591.1"/>
    </source>
</evidence>